<comment type="caution">
    <text evidence="9">The sequence shown here is derived from an EMBL/GenBank/DDBJ whole genome shotgun (WGS) entry which is preliminary data.</text>
</comment>
<dbReference type="PANTHER" id="PTHR43297:SF2">
    <property type="entry name" value="DIPEPTIDE TRANSPORT ATP-BINDING PROTEIN DPPD"/>
    <property type="match status" value="1"/>
</dbReference>
<dbReference type="InterPro" id="IPR003593">
    <property type="entry name" value="AAA+_ATPase"/>
</dbReference>
<dbReference type="EMBL" id="JAUBDJ010000003">
    <property type="protein sequence ID" value="MDW0116629.1"/>
    <property type="molecule type" value="Genomic_DNA"/>
</dbReference>
<gene>
    <name evidence="9" type="ORF">QTL97_06755</name>
</gene>
<dbReference type="RefSeq" id="WP_283733549.1">
    <property type="nucleotide sequence ID" value="NZ_CP125968.1"/>
</dbReference>
<organism evidence="9 10">
    <name type="scientific">Sporosarcina thermotolerans</name>
    <dbReference type="NCBI Taxonomy" id="633404"/>
    <lineage>
        <taxon>Bacteria</taxon>
        <taxon>Bacillati</taxon>
        <taxon>Bacillota</taxon>
        <taxon>Bacilli</taxon>
        <taxon>Bacillales</taxon>
        <taxon>Caryophanaceae</taxon>
        <taxon>Sporosarcina</taxon>
    </lineage>
</organism>
<dbReference type="Proteomes" id="UP001271648">
    <property type="component" value="Unassembled WGS sequence"/>
</dbReference>
<comment type="similarity">
    <text evidence="2">Belongs to the ABC transporter superfamily.</text>
</comment>
<accession>A0AAW9A8Z8</accession>
<dbReference type="SMART" id="SM00382">
    <property type="entry name" value="AAA"/>
    <property type="match status" value="1"/>
</dbReference>
<feature type="domain" description="ABC transporter" evidence="8">
    <location>
        <begin position="2"/>
        <end position="244"/>
    </location>
</feature>
<dbReference type="AlphaFoldDB" id="A0AAW9A8Z8"/>
<proteinExistence type="inferred from homology"/>
<evidence type="ECO:0000256" key="4">
    <source>
        <dbReference type="ARBA" id="ARBA00022475"/>
    </source>
</evidence>
<evidence type="ECO:0000256" key="3">
    <source>
        <dbReference type="ARBA" id="ARBA00022448"/>
    </source>
</evidence>
<dbReference type="CDD" id="cd03257">
    <property type="entry name" value="ABC_NikE_OppD_transporters"/>
    <property type="match status" value="1"/>
</dbReference>
<keyword evidence="4" id="KW-1003">Cell membrane</keyword>
<keyword evidence="7" id="KW-0472">Membrane</keyword>
<comment type="subcellular location">
    <subcellularLocation>
        <location evidence="1">Cell membrane</location>
        <topology evidence="1">Peripheral membrane protein</topology>
    </subcellularLocation>
</comment>
<keyword evidence="5" id="KW-0547">Nucleotide-binding</keyword>
<keyword evidence="10" id="KW-1185">Reference proteome</keyword>
<keyword evidence="6 9" id="KW-0067">ATP-binding</keyword>
<sequence length="248" mass="27477">MLEVKGLSVEINEVPVVKGITFLIPKGKVTALIGESGSGKSMTVSALLGMLPANSRAYGEVHYKDMDLLKATPEKISALRKNKFFAVFQDASNSFNPSVKMERQLYAFSGKRVGDDEEKFQEKMPEILERLSLSVDIMDRYPFELSGGMLQRCMVACAFYLEPELLIADEPTSALDKVVQKESIKTLHLLNESGTTVLIITHDLDVVAAVADEMIVMRKGEVVETGAVEDVLANPTHEYTKRLLDSRF</sequence>
<protein>
    <submittedName>
        <fullName evidence="9">ABC transporter ATP-binding protein</fullName>
    </submittedName>
</protein>
<name>A0AAW9A8Z8_9BACL</name>
<dbReference type="GO" id="GO:0005886">
    <property type="term" value="C:plasma membrane"/>
    <property type="evidence" value="ECO:0007669"/>
    <property type="project" value="UniProtKB-SubCell"/>
</dbReference>
<evidence type="ECO:0000256" key="1">
    <source>
        <dbReference type="ARBA" id="ARBA00004202"/>
    </source>
</evidence>
<dbReference type="InterPro" id="IPR003439">
    <property type="entry name" value="ABC_transporter-like_ATP-bd"/>
</dbReference>
<evidence type="ECO:0000313" key="9">
    <source>
        <dbReference type="EMBL" id="MDW0116629.1"/>
    </source>
</evidence>
<dbReference type="Pfam" id="PF00005">
    <property type="entry name" value="ABC_tran"/>
    <property type="match status" value="1"/>
</dbReference>
<reference evidence="9 10" key="1">
    <citation type="submission" date="2023-06" db="EMBL/GenBank/DDBJ databases">
        <title>Sporosarcina sp. nov., isolated from Korean traditional fermented seafood 'Jeotgal'.</title>
        <authorList>
            <person name="Yang A.I."/>
            <person name="Shin N.-R."/>
        </authorList>
    </citation>
    <scope>NUCLEOTIDE SEQUENCE [LARGE SCALE GENOMIC DNA]</scope>
    <source>
        <strain evidence="9 10">KCTC43456</strain>
    </source>
</reference>
<dbReference type="PROSITE" id="PS50893">
    <property type="entry name" value="ABC_TRANSPORTER_2"/>
    <property type="match status" value="1"/>
</dbReference>
<evidence type="ECO:0000256" key="7">
    <source>
        <dbReference type="ARBA" id="ARBA00023136"/>
    </source>
</evidence>
<dbReference type="InterPro" id="IPR027417">
    <property type="entry name" value="P-loop_NTPase"/>
</dbReference>
<evidence type="ECO:0000259" key="8">
    <source>
        <dbReference type="PROSITE" id="PS50893"/>
    </source>
</evidence>
<dbReference type="InterPro" id="IPR050388">
    <property type="entry name" value="ABC_Ni/Peptide_Import"/>
</dbReference>
<dbReference type="Gene3D" id="3.40.50.300">
    <property type="entry name" value="P-loop containing nucleotide triphosphate hydrolases"/>
    <property type="match status" value="1"/>
</dbReference>
<dbReference type="GO" id="GO:0016887">
    <property type="term" value="F:ATP hydrolysis activity"/>
    <property type="evidence" value="ECO:0007669"/>
    <property type="project" value="InterPro"/>
</dbReference>
<dbReference type="PANTHER" id="PTHR43297">
    <property type="entry name" value="OLIGOPEPTIDE TRANSPORT ATP-BINDING PROTEIN APPD"/>
    <property type="match status" value="1"/>
</dbReference>
<evidence type="ECO:0000313" key="10">
    <source>
        <dbReference type="Proteomes" id="UP001271648"/>
    </source>
</evidence>
<dbReference type="GO" id="GO:0005524">
    <property type="term" value="F:ATP binding"/>
    <property type="evidence" value="ECO:0007669"/>
    <property type="project" value="UniProtKB-KW"/>
</dbReference>
<evidence type="ECO:0000256" key="2">
    <source>
        <dbReference type="ARBA" id="ARBA00005417"/>
    </source>
</evidence>
<evidence type="ECO:0000256" key="6">
    <source>
        <dbReference type="ARBA" id="ARBA00022840"/>
    </source>
</evidence>
<keyword evidence="3" id="KW-0813">Transport</keyword>
<dbReference type="SUPFAM" id="SSF52540">
    <property type="entry name" value="P-loop containing nucleoside triphosphate hydrolases"/>
    <property type="match status" value="1"/>
</dbReference>
<evidence type="ECO:0000256" key="5">
    <source>
        <dbReference type="ARBA" id="ARBA00022741"/>
    </source>
</evidence>